<comment type="caution">
    <text evidence="10">The sequence shown here is derived from an EMBL/GenBank/DDBJ whole genome shotgun (WGS) entry which is preliminary data.</text>
</comment>
<dbReference type="Proteomes" id="UP000016543">
    <property type="component" value="Unassembled WGS sequence"/>
</dbReference>
<dbReference type="Gene3D" id="1.10.10.10">
    <property type="entry name" value="Winged helix-like DNA-binding domain superfamily/Winged helix DNA-binding domain"/>
    <property type="match status" value="1"/>
</dbReference>
<keyword evidence="2" id="KW-0902">Two-component regulatory system</keyword>
<dbReference type="InterPro" id="IPR001789">
    <property type="entry name" value="Sig_transdc_resp-reg_receiver"/>
</dbReference>
<keyword evidence="4 7" id="KW-0238">DNA-binding</keyword>
<sequence length="228" mass="25300">MPKERSILLIEDNLAIARQVVDFLEGLGWNVDFASSGQLGIKLALNAQFNVILLDLNLPDTDGLAVCQAIKEQAQRNQPILMVTARDAFEDKAKGFGHGADDYLTKPYDLRELALRCEALSRRPELHRDSLLIEGGLRVDMRAMTAHWQQTPIPLTGIGLKLLSELLVAHPYPVSRSNLISAIWGADPPESNALKSHIYSLRKVLEHVSGRQLLFTISNVGYQLKGLD</sequence>
<dbReference type="PANTHER" id="PTHR48111:SF22">
    <property type="entry name" value="REGULATOR OF RPOS"/>
    <property type="match status" value="1"/>
</dbReference>
<dbReference type="PANTHER" id="PTHR48111">
    <property type="entry name" value="REGULATOR OF RPOS"/>
    <property type="match status" value="1"/>
</dbReference>
<gene>
    <name evidence="10" type="ORF">OS145_06504</name>
</gene>
<evidence type="ECO:0000256" key="4">
    <source>
        <dbReference type="ARBA" id="ARBA00023125"/>
    </source>
</evidence>
<evidence type="ECO:0000259" key="9">
    <source>
        <dbReference type="PROSITE" id="PS51755"/>
    </source>
</evidence>
<dbReference type="GO" id="GO:0003677">
    <property type="term" value="F:DNA binding"/>
    <property type="evidence" value="ECO:0007669"/>
    <property type="project" value="UniProtKB-KW"/>
</dbReference>
<protein>
    <submittedName>
        <fullName evidence="10">DNA-binding response regulator</fullName>
    </submittedName>
</protein>
<accession>A0ABM9WLA2</accession>
<dbReference type="InterPro" id="IPR039420">
    <property type="entry name" value="WalR-like"/>
</dbReference>
<evidence type="ECO:0000313" key="11">
    <source>
        <dbReference type="Proteomes" id="UP000016543"/>
    </source>
</evidence>
<evidence type="ECO:0000256" key="1">
    <source>
        <dbReference type="ARBA" id="ARBA00022553"/>
    </source>
</evidence>
<dbReference type="PROSITE" id="PS51755">
    <property type="entry name" value="OMPR_PHOB"/>
    <property type="match status" value="1"/>
</dbReference>
<evidence type="ECO:0000256" key="3">
    <source>
        <dbReference type="ARBA" id="ARBA00023015"/>
    </source>
</evidence>
<reference evidence="10 11" key="1">
    <citation type="submission" date="2006-01" db="EMBL/GenBank/DDBJ databases">
        <authorList>
            <person name="Brettar I."/>
            <person name="Hofle M."/>
            <person name="Ferriera S."/>
            <person name="Johnson J."/>
            <person name="Kravitz S."/>
            <person name="Halpern A."/>
            <person name="Remington K."/>
            <person name="Beeson K."/>
            <person name="Tran B."/>
            <person name="Rogers Y.-H."/>
            <person name="Friedman R."/>
            <person name="Venter J.C."/>
        </authorList>
    </citation>
    <scope>NUCLEOTIDE SEQUENCE [LARGE SCALE GENOMIC DNA]</scope>
    <source>
        <strain evidence="10 11">OS145</strain>
    </source>
</reference>
<feature type="domain" description="Response regulatory" evidence="8">
    <location>
        <begin position="6"/>
        <end position="121"/>
    </location>
</feature>
<dbReference type="InterPro" id="IPR011006">
    <property type="entry name" value="CheY-like_superfamily"/>
</dbReference>
<keyword evidence="11" id="KW-1185">Reference proteome</keyword>
<evidence type="ECO:0000259" key="8">
    <source>
        <dbReference type="PROSITE" id="PS50110"/>
    </source>
</evidence>
<evidence type="ECO:0000313" key="10">
    <source>
        <dbReference type="EMBL" id="EAQ31731.1"/>
    </source>
</evidence>
<dbReference type="Pfam" id="PF00072">
    <property type="entry name" value="Response_reg"/>
    <property type="match status" value="1"/>
</dbReference>
<evidence type="ECO:0000256" key="5">
    <source>
        <dbReference type="ARBA" id="ARBA00023163"/>
    </source>
</evidence>
<organism evidence="10 11">
    <name type="scientific">Idiomarina baltica OS145</name>
    <dbReference type="NCBI Taxonomy" id="314276"/>
    <lineage>
        <taxon>Bacteria</taxon>
        <taxon>Pseudomonadati</taxon>
        <taxon>Pseudomonadota</taxon>
        <taxon>Gammaproteobacteria</taxon>
        <taxon>Alteromonadales</taxon>
        <taxon>Idiomarinaceae</taxon>
        <taxon>Idiomarina</taxon>
    </lineage>
</organism>
<dbReference type="RefSeq" id="WP_006955876.1">
    <property type="nucleotide sequence ID" value="NZ_CH672406.1"/>
</dbReference>
<dbReference type="InterPro" id="IPR001867">
    <property type="entry name" value="OmpR/PhoB-type_DNA-bd"/>
</dbReference>
<keyword evidence="1 6" id="KW-0597">Phosphoprotein</keyword>
<dbReference type="InterPro" id="IPR036388">
    <property type="entry name" value="WH-like_DNA-bd_sf"/>
</dbReference>
<dbReference type="Gene3D" id="3.40.50.2300">
    <property type="match status" value="1"/>
</dbReference>
<evidence type="ECO:0000256" key="7">
    <source>
        <dbReference type="PROSITE-ProRule" id="PRU01091"/>
    </source>
</evidence>
<dbReference type="CDD" id="cd00383">
    <property type="entry name" value="trans_reg_C"/>
    <property type="match status" value="1"/>
</dbReference>
<proteinExistence type="predicted"/>
<dbReference type="SUPFAM" id="SSF52172">
    <property type="entry name" value="CheY-like"/>
    <property type="match status" value="1"/>
</dbReference>
<evidence type="ECO:0000256" key="2">
    <source>
        <dbReference type="ARBA" id="ARBA00023012"/>
    </source>
</evidence>
<dbReference type="PROSITE" id="PS50110">
    <property type="entry name" value="RESPONSE_REGULATORY"/>
    <property type="match status" value="1"/>
</dbReference>
<keyword evidence="5" id="KW-0804">Transcription</keyword>
<dbReference type="Pfam" id="PF00486">
    <property type="entry name" value="Trans_reg_C"/>
    <property type="match status" value="1"/>
</dbReference>
<dbReference type="SMART" id="SM00448">
    <property type="entry name" value="REC"/>
    <property type="match status" value="1"/>
</dbReference>
<keyword evidence="3" id="KW-0805">Transcription regulation</keyword>
<evidence type="ECO:0000256" key="6">
    <source>
        <dbReference type="PROSITE-ProRule" id="PRU00169"/>
    </source>
</evidence>
<feature type="modified residue" description="4-aspartylphosphate" evidence="6">
    <location>
        <position position="55"/>
    </location>
</feature>
<feature type="DNA-binding region" description="OmpR/PhoB-type" evidence="7">
    <location>
        <begin position="128"/>
        <end position="226"/>
    </location>
</feature>
<dbReference type="EMBL" id="AAMX01000012">
    <property type="protein sequence ID" value="EAQ31731.1"/>
    <property type="molecule type" value="Genomic_DNA"/>
</dbReference>
<dbReference type="SMART" id="SM00862">
    <property type="entry name" value="Trans_reg_C"/>
    <property type="match status" value="1"/>
</dbReference>
<feature type="domain" description="OmpR/PhoB-type" evidence="9">
    <location>
        <begin position="128"/>
        <end position="226"/>
    </location>
</feature>
<dbReference type="Gene3D" id="6.10.250.690">
    <property type="match status" value="1"/>
</dbReference>
<name>A0ABM9WLA2_9GAMM</name>
<dbReference type="CDD" id="cd17574">
    <property type="entry name" value="REC_OmpR"/>
    <property type="match status" value="1"/>
</dbReference>